<organism evidence="5 6">
    <name type="scientific">Tegillarca granosa</name>
    <name type="common">Malaysian cockle</name>
    <name type="synonym">Anadara granosa</name>
    <dbReference type="NCBI Taxonomy" id="220873"/>
    <lineage>
        <taxon>Eukaryota</taxon>
        <taxon>Metazoa</taxon>
        <taxon>Spiralia</taxon>
        <taxon>Lophotrochozoa</taxon>
        <taxon>Mollusca</taxon>
        <taxon>Bivalvia</taxon>
        <taxon>Autobranchia</taxon>
        <taxon>Pteriomorphia</taxon>
        <taxon>Arcoida</taxon>
        <taxon>Arcoidea</taxon>
        <taxon>Arcidae</taxon>
        <taxon>Tegillarca</taxon>
    </lineage>
</organism>
<evidence type="ECO:0000256" key="2">
    <source>
        <dbReference type="ARBA" id="ARBA00022803"/>
    </source>
</evidence>
<dbReference type="SMART" id="SM00028">
    <property type="entry name" value="TPR"/>
    <property type="match status" value="5"/>
</dbReference>
<dbReference type="InterPro" id="IPR049945">
    <property type="entry name" value="AAA_22"/>
</dbReference>
<dbReference type="PRINTS" id="PR00364">
    <property type="entry name" value="DISEASERSIST"/>
</dbReference>
<feature type="domain" description="ORC1/DEAH AAA+ ATPase" evidence="4">
    <location>
        <begin position="29"/>
        <end position="142"/>
    </location>
</feature>
<dbReference type="Pfam" id="PF13401">
    <property type="entry name" value="AAA_22"/>
    <property type="match status" value="1"/>
</dbReference>
<evidence type="ECO:0000259" key="4">
    <source>
        <dbReference type="Pfam" id="PF13401"/>
    </source>
</evidence>
<reference evidence="5 6" key="1">
    <citation type="submission" date="2022-12" db="EMBL/GenBank/DDBJ databases">
        <title>Chromosome-level genome of Tegillarca granosa.</title>
        <authorList>
            <person name="Kim J."/>
        </authorList>
    </citation>
    <scope>NUCLEOTIDE SEQUENCE [LARGE SCALE GENOMIC DNA]</scope>
    <source>
        <strain evidence="5">Teg-2019</strain>
        <tissue evidence="5">Adductor muscle</tissue>
    </source>
</reference>
<proteinExistence type="predicted"/>
<dbReference type="Gene3D" id="3.40.50.300">
    <property type="entry name" value="P-loop containing nucleotide triphosphate hydrolases"/>
    <property type="match status" value="1"/>
</dbReference>
<dbReference type="Proteomes" id="UP001217089">
    <property type="component" value="Unassembled WGS sequence"/>
</dbReference>
<sequence length="792" mass="91921">MDFEVPFVGRKDILDRIEAQWDRYRLFGIYGLRSVGKTRLTQKIIHNNKKLDAETTNIWIDLRKSSSLRRIYLHLCENLNIQNIFENDDDLLAEICKKLDTRKTTFIVFDNSEGVIDNPEMYIKFKDITEFILQCCNGVKIFVTSTSDPEFTGDYVRTVDVPSLSEMESKELLRNAAPSVDFGDYLQDIVTYCEGLPLALLMIASELEDKMSSIYSPEDIVTNFTKTSRLQVLSGEFYPKEEQFDYIYLSYLKRLTEEAQRRLAVLGYIPGTFNVHQASEMLDDVSDEVTMETTLKPMTRSYVTKFDQEKNRFDIYTILRDCLENFLKIENVTDVRKRYCSIFSKILQEIILRFRTKHFMEALATFNLEHQNFLKLFTDVIYSTEDTYPVFIDLARKATGEIQYFMAKEGFHFYEQCIRLCIQNKMKVDEALVRVSYGAALTNIKEDLKNGEDNYRLAIDVLEKSSFSNVKYELAFAYQRLGWNIGSQGKIQEALSILTMALELENDLGLQHDTLILQTLNTLGVFHVYAGNFEAAEEFHLESLKRRIEVYKTEDHPFIGSVKNNIGELFRGKGDIDKAHMYFQQSLDIKIRTGATDHSVVMSETNVALSMATLGQFKEAFDTLDDATNRLSKYPGLYEDTKALVKHIRGQVFYEQNKLKLAKKFLKEALIMRREILPDSLNMVESLLYLGKCYLGLSKYEKALQILSEALELKESVYEMPTSTLIVDTYEALEKVYTSLNDMLGLQKTYEGKAKELYRLVCVYDDFGNRQKMDYFQNKLSNLECKIKMFEF</sequence>
<name>A0ABQ9FDT6_TEGGR</name>
<dbReference type="SUPFAM" id="SSF48452">
    <property type="entry name" value="TPR-like"/>
    <property type="match status" value="2"/>
</dbReference>
<evidence type="ECO:0000256" key="1">
    <source>
        <dbReference type="ARBA" id="ARBA00022737"/>
    </source>
</evidence>
<dbReference type="EMBL" id="JARBDR010000337">
    <property type="protein sequence ID" value="KAJ8315503.1"/>
    <property type="molecule type" value="Genomic_DNA"/>
</dbReference>
<dbReference type="PROSITE" id="PS50005">
    <property type="entry name" value="TPR"/>
    <property type="match status" value="1"/>
</dbReference>
<dbReference type="InterPro" id="IPR042197">
    <property type="entry name" value="Apaf_helical"/>
</dbReference>
<dbReference type="PANTHER" id="PTHR45641:SF19">
    <property type="entry name" value="NEPHROCYSTIN-3"/>
    <property type="match status" value="1"/>
</dbReference>
<dbReference type="Gene3D" id="1.10.8.430">
    <property type="entry name" value="Helical domain of apoptotic protease-activating factors"/>
    <property type="match status" value="1"/>
</dbReference>
<dbReference type="SUPFAM" id="SSF52540">
    <property type="entry name" value="P-loop containing nucleoside triphosphate hydrolases"/>
    <property type="match status" value="1"/>
</dbReference>
<comment type="caution">
    <text evidence="5">The sequence shown here is derived from an EMBL/GenBank/DDBJ whole genome shotgun (WGS) entry which is preliminary data.</text>
</comment>
<protein>
    <recommendedName>
        <fullName evidence="4">ORC1/DEAH AAA+ ATPase domain-containing protein</fullName>
    </recommendedName>
</protein>
<dbReference type="InterPro" id="IPR011990">
    <property type="entry name" value="TPR-like_helical_dom_sf"/>
</dbReference>
<dbReference type="Pfam" id="PF13424">
    <property type="entry name" value="TPR_12"/>
    <property type="match status" value="2"/>
</dbReference>
<evidence type="ECO:0000313" key="6">
    <source>
        <dbReference type="Proteomes" id="UP001217089"/>
    </source>
</evidence>
<feature type="repeat" description="TPR" evidence="3">
    <location>
        <begin position="684"/>
        <end position="717"/>
    </location>
</feature>
<keyword evidence="1" id="KW-0677">Repeat</keyword>
<dbReference type="InterPro" id="IPR019734">
    <property type="entry name" value="TPR_rpt"/>
</dbReference>
<keyword evidence="2 3" id="KW-0802">TPR repeat</keyword>
<accession>A0ABQ9FDT6</accession>
<evidence type="ECO:0000313" key="5">
    <source>
        <dbReference type="EMBL" id="KAJ8315503.1"/>
    </source>
</evidence>
<dbReference type="PANTHER" id="PTHR45641">
    <property type="entry name" value="TETRATRICOPEPTIDE REPEAT PROTEIN (AFU_ORTHOLOGUE AFUA_6G03870)"/>
    <property type="match status" value="1"/>
</dbReference>
<dbReference type="Gene3D" id="1.25.40.10">
    <property type="entry name" value="Tetratricopeptide repeat domain"/>
    <property type="match status" value="2"/>
</dbReference>
<gene>
    <name evidence="5" type="ORF">KUTeg_007653</name>
</gene>
<keyword evidence="6" id="KW-1185">Reference proteome</keyword>
<dbReference type="InterPro" id="IPR027417">
    <property type="entry name" value="P-loop_NTPase"/>
</dbReference>
<evidence type="ECO:0000256" key="3">
    <source>
        <dbReference type="PROSITE-ProRule" id="PRU00339"/>
    </source>
</evidence>